<organism evidence="2 3">
    <name type="scientific">Gossypium stocksii</name>
    <dbReference type="NCBI Taxonomy" id="47602"/>
    <lineage>
        <taxon>Eukaryota</taxon>
        <taxon>Viridiplantae</taxon>
        <taxon>Streptophyta</taxon>
        <taxon>Embryophyta</taxon>
        <taxon>Tracheophyta</taxon>
        <taxon>Spermatophyta</taxon>
        <taxon>Magnoliopsida</taxon>
        <taxon>eudicotyledons</taxon>
        <taxon>Gunneridae</taxon>
        <taxon>Pentapetalae</taxon>
        <taxon>rosids</taxon>
        <taxon>malvids</taxon>
        <taxon>Malvales</taxon>
        <taxon>Malvaceae</taxon>
        <taxon>Malvoideae</taxon>
        <taxon>Gossypium</taxon>
    </lineage>
</organism>
<dbReference type="Proteomes" id="UP000828251">
    <property type="component" value="Unassembled WGS sequence"/>
</dbReference>
<proteinExistence type="predicted"/>
<gene>
    <name evidence="2" type="ORF">J1N35_040754</name>
</gene>
<sequence>MDDAGGGIQPWRCWWVENEEDTESNVDPIREPGVDGLEIELFSKPESVPTKIEDRGSDSESPHEDTEEDSYYFRHVMANYCEEYESEAQFAQVINMGYKLNKHRLHEMLENLLAINNADGSRSNNEHMTKNLMEYINFVLKGTHHLLITSIVKETYFHLAKLFPKRAEKYVGRMKGGHVWCEDIMKEIREGTTQANCMHSVCDSHEDLLFQIWSCQYGVDLRCWDVDGTMYIKPELPHNSI</sequence>
<evidence type="ECO:0000256" key="1">
    <source>
        <dbReference type="SAM" id="MobiDB-lite"/>
    </source>
</evidence>
<feature type="compositionally biased region" description="Basic and acidic residues" evidence="1">
    <location>
        <begin position="51"/>
        <end position="64"/>
    </location>
</feature>
<protein>
    <submittedName>
        <fullName evidence="2">Uncharacterized protein</fullName>
    </submittedName>
</protein>
<feature type="region of interest" description="Disordered" evidence="1">
    <location>
        <begin position="41"/>
        <end position="68"/>
    </location>
</feature>
<reference evidence="2 3" key="1">
    <citation type="journal article" date="2021" name="Plant Biotechnol. J.">
        <title>Multi-omics assisted identification of the key and species-specific regulatory components of drought-tolerant mechanisms in Gossypium stocksii.</title>
        <authorList>
            <person name="Yu D."/>
            <person name="Ke L."/>
            <person name="Zhang D."/>
            <person name="Wu Y."/>
            <person name="Sun Y."/>
            <person name="Mei J."/>
            <person name="Sun J."/>
            <person name="Sun Y."/>
        </authorList>
    </citation>
    <scope>NUCLEOTIDE SEQUENCE [LARGE SCALE GENOMIC DNA]</scope>
    <source>
        <strain evidence="3">cv. E1</strain>
        <tissue evidence="2">Leaf</tissue>
    </source>
</reference>
<dbReference type="AlphaFoldDB" id="A0A9D3ZIK4"/>
<dbReference type="EMBL" id="JAIQCV010000012">
    <property type="protein sequence ID" value="KAH1039011.1"/>
    <property type="molecule type" value="Genomic_DNA"/>
</dbReference>
<dbReference type="OrthoDB" id="1415334at2759"/>
<accession>A0A9D3ZIK4</accession>
<comment type="caution">
    <text evidence="2">The sequence shown here is derived from an EMBL/GenBank/DDBJ whole genome shotgun (WGS) entry which is preliminary data.</text>
</comment>
<name>A0A9D3ZIK4_9ROSI</name>
<evidence type="ECO:0000313" key="3">
    <source>
        <dbReference type="Proteomes" id="UP000828251"/>
    </source>
</evidence>
<evidence type="ECO:0000313" key="2">
    <source>
        <dbReference type="EMBL" id="KAH1039011.1"/>
    </source>
</evidence>
<keyword evidence="3" id="KW-1185">Reference proteome</keyword>